<sequence length="452" mass="51324">MKTLRVWLLLCLTVSAVRAEEPAGIRFFNGSWKDVLAEAKKQKKPVFVDIYTTWCGPCKQMAKQAFPDTKVGEKFNANFVNYQIDAEKGEGIEVAKKYAVTAYPTSLYVSADGDLIHRVIGYNGIPGMLTEADKAITAAKDPNPLSAMEKQYEAGTRDINFMRAYLTKRATVGMPNGDALDMYMQSIPEADWATDENLKLLAGNITSARSKAFDVLLQQQPRLMMNIDLRELSRKTSFALSSAIQNDFRRAVDMKDENQLDAMLISNTQFQSLFRKPTKEMLDATANQYRMRFYQQTKNTDKYRMLAEAEANRLMTTPIDTIKAKDEAAYKRFQQQTAMLPDSVKKSENFQKSAQMMERMESNQVAGKLNSIAWTYFENMVDKNDLMQAVKWSERSLELSRSAAHLDTYANLLHKTGRRAEAVKYQTEAIALLKAKGEDTAKYEETLAKMKK</sequence>
<feature type="chain" id="PRO_5012049300" description="Thioredoxin domain-containing protein" evidence="1">
    <location>
        <begin position="20"/>
        <end position="452"/>
    </location>
</feature>
<dbReference type="PANTHER" id="PTHR32234">
    <property type="entry name" value="THIOL:DISULFIDE INTERCHANGE PROTEIN DSBD"/>
    <property type="match status" value="1"/>
</dbReference>
<dbReference type="InterPro" id="IPR011990">
    <property type="entry name" value="TPR-like_helical_dom_sf"/>
</dbReference>
<dbReference type="SUPFAM" id="SSF81901">
    <property type="entry name" value="HCP-like"/>
    <property type="match status" value="1"/>
</dbReference>
<feature type="signal peptide" evidence="1">
    <location>
        <begin position="1"/>
        <end position="19"/>
    </location>
</feature>
<dbReference type="GO" id="GO:0045454">
    <property type="term" value="P:cell redox homeostasis"/>
    <property type="evidence" value="ECO:0007669"/>
    <property type="project" value="TreeGrafter"/>
</dbReference>
<dbReference type="InterPro" id="IPR036249">
    <property type="entry name" value="Thioredoxin-like_sf"/>
</dbReference>
<dbReference type="OrthoDB" id="645813at2"/>
<evidence type="ECO:0000256" key="1">
    <source>
        <dbReference type="SAM" id="SignalP"/>
    </source>
</evidence>
<dbReference type="STRING" id="1178516.AWR27_01625"/>
<evidence type="ECO:0000313" key="3">
    <source>
        <dbReference type="EMBL" id="AQG78159.1"/>
    </source>
</evidence>
<dbReference type="GO" id="GO:0015035">
    <property type="term" value="F:protein-disulfide reductase activity"/>
    <property type="evidence" value="ECO:0007669"/>
    <property type="project" value="TreeGrafter"/>
</dbReference>
<organism evidence="3 4">
    <name type="scientific">Spirosoma montaniterrae</name>
    <dbReference type="NCBI Taxonomy" id="1178516"/>
    <lineage>
        <taxon>Bacteria</taxon>
        <taxon>Pseudomonadati</taxon>
        <taxon>Bacteroidota</taxon>
        <taxon>Cytophagia</taxon>
        <taxon>Cytophagales</taxon>
        <taxon>Cytophagaceae</taxon>
        <taxon>Spirosoma</taxon>
    </lineage>
</organism>
<dbReference type="InterPro" id="IPR013766">
    <property type="entry name" value="Thioredoxin_domain"/>
</dbReference>
<dbReference type="CDD" id="cd02947">
    <property type="entry name" value="TRX_family"/>
    <property type="match status" value="1"/>
</dbReference>
<keyword evidence="4" id="KW-1185">Reference proteome</keyword>
<dbReference type="SUPFAM" id="SSF52833">
    <property type="entry name" value="Thioredoxin-like"/>
    <property type="match status" value="1"/>
</dbReference>
<dbReference type="AlphaFoldDB" id="A0A1P9WS15"/>
<dbReference type="Proteomes" id="UP000187941">
    <property type="component" value="Chromosome"/>
</dbReference>
<dbReference type="Gene3D" id="1.25.40.10">
    <property type="entry name" value="Tetratricopeptide repeat domain"/>
    <property type="match status" value="1"/>
</dbReference>
<evidence type="ECO:0000313" key="4">
    <source>
        <dbReference type="Proteomes" id="UP000187941"/>
    </source>
</evidence>
<dbReference type="EMBL" id="CP014263">
    <property type="protein sequence ID" value="AQG78159.1"/>
    <property type="molecule type" value="Genomic_DNA"/>
</dbReference>
<dbReference type="KEGG" id="smon:AWR27_01625"/>
<protein>
    <recommendedName>
        <fullName evidence="2">Thioredoxin domain-containing protein</fullName>
    </recommendedName>
</protein>
<dbReference type="RefSeq" id="WP_077129581.1">
    <property type="nucleotide sequence ID" value="NZ_CP014263.1"/>
</dbReference>
<dbReference type="Gene3D" id="3.40.30.10">
    <property type="entry name" value="Glutaredoxin"/>
    <property type="match status" value="1"/>
</dbReference>
<dbReference type="PROSITE" id="PS51352">
    <property type="entry name" value="THIOREDOXIN_2"/>
    <property type="match status" value="1"/>
</dbReference>
<name>A0A1P9WS15_9BACT</name>
<dbReference type="PANTHER" id="PTHR32234:SF0">
    <property type="entry name" value="THIOL:DISULFIDE INTERCHANGE PROTEIN DSBD"/>
    <property type="match status" value="1"/>
</dbReference>
<dbReference type="GO" id="GO:0006950">
    <property type="term" value="P:response to stress"/>
    <property type="evidence" value="ECO:0007669"/>
    <property type="project" value="UniProtKB-ARBA"/>
</dbReference>
<feature type="domain" description="Thioredoxin" evidence="2">
    <location>
        <begin position="8"/>
        <end position="141"/>
    </location>
</feature>
<keyword evidence="1" id="KW-0732">Signal</keyword>
<reference evidence="3 4" key="1">
    <citation type="submission" date="2016-01" db="EMBL/GenBank/DDBJ databases">
        <authorList>
            <person name="Oliw E.H."/>
        </authorList>
    </citation>
    <scope>NUCLEOTIDE SEQUENCE [LARGE SCALE GENOMIC DNA]</scope>
    <source>
        <strain evidence="3 4">DY10</strain>
    </source>
</reference>
<dbReference type="Pfam" id="PF13899">
    <property type="entry name" value="Thioredoxin_7"/>
    <property type="match status" value="1"/>
</dbReference>
<gene>
    <name evidence="3" type="ORF">AWR27_01625</name>
</gene>
<accession>A0A1P9WS15</accession>
<proteinExistence type="predicted"/>
<evidence type="ECO:0000259" key="2">
    <source>
        <dbReference type="PROSITE" id="PS51352"/>
    </source>
</evidence>